<accession>A0ACB9ELA8</accession>
<sequence length="510" mass="57200">MDVPALCFQFSYKKCFWFLLLITSLLILISVFFLLIIFVLKPRRPIFSFQTMNIVSYKFDVSDSSTLFVSLVASVTLIAQNPNRIGIKYDFSRLEIINEGLVIGLIRTPEFYQPARSHNVSVKLNLVFECLDITTIMSGVDASNLSIKVLGDIGVRLRVLQIKLPKIKVGLDCDVAVDGKYLTSMDDEITSLKAIKNHIAHFDANSQAFSKKCSIVFHQHFGYSFGLLVFPSAQIENGTSTCNQDSIRVDNRLTQRTTKQTPSFSRLVSVHHLDLLYLGLLTKMSKVRALWQASLTATKRALTWNIEDMLPPSERFIYNFNSKEELKKWHLYSDSEYGGLSSAALEINDAGNERSGPGVFSGNLSLDVTEGTKWNISRSGFCGMRSKKFDGFIDLDPYDTIALKVKGDGRSYISTIYTENWVNSPGQMEDNSWQAFVCVPKNNWVVAKIPIAHYLPTWRGNVIEADIEMNPSKVVGMSLSVNAEGGVPGTETGPGDFRLEIDWIKALRTE</sequence>
<dbReference type="Proteomes" id="UP001055879">
    <property type="component" value="Linkage Group LG02"/>
</dbReference>
<evidence type="ECO:0000313" key="2">
    <source>
        <dbReference type="Proteomes" id="UP001055879"/>
    </source>
</evidence>
<proteinExistence type="predicted"/>
<reference evidence="2" key="1">
    <citation type="journal article" date="2022" name="Mol. Ecol. Resour.">
        <title>The genomes of chicory, endive, great burdock and yacon provide insights into Asteraceae palaeo-polyploidization history and plant inulin production.</title>
        <authorList>
            <person name="Fan W."/>
            <person name="Wang S."/>
            <person name="Wang H."/>
            <person name="Wang A."/>
            <person name="Jiang F."/>
            <person name="Liu H."/>
            <person name="Zhao H."/>
            <person name="Xu D."/>
            <person name="Zhang Y."/>
        </authorList>
    </citation>
    <scope>NUCLEOTIDE SEQUENCE [LARGE SCALE GENOMIC DNA]</scope>
    <source>
        <strain evidence="2">cv. Niubang</strain>
    </source>
</reference>
<dbReference type="EMBL" id="CM042048">
    <property type="protein sequence ID" value="KAI3759804.1"/>
    <property type="molecule type" value="Genomic_DNA"/>
</dbReference>
<organism evidence="1 2">
    <name type="scientific">Arctium lappa</name>
    <name type="common">Greater burdock</name>
    <name type="synonym">Lappa major</name>
    <dbReference type="NCBI Taxonomy" id="4217"/>
    <lineage>
        <taxon>Eukaryota</taxon>
        <taxon>Viridiplantae</taxon>
        <taxon>Streptophyta</taxon>
        <taxon>Embryophyta</taxon>
        <taxon>Tracheophyta</taxon>
        <taxon>Spermatophyta</taxon>
        <taxon>Magnoliopsida</taxon>
        <taxon>eudicotyledons</taxon>
        <taxon>Gunneridae</taxon>
        <taxon>Pentapetalae</taxon>
        <taxon>asterids</taxon>
        <taxon>campanulids</taxon>
        <taxon>Asterales</taxon>
        <taxon>Asteraceae</taxon>
        <taxon>Carduoideae</taxon>
        <taxon>Cardueae</taxon>
        <taxon>Arctiinae</taxon>
        <taxon>Arctium</taxon>
    </lineage>
</organism>
<reference evidence="1 2" key="2">
    <citation type="journal article" date="2022" name="Mol. Ecol. Resour.">
        <title>The genomes of chicory, endive, great burdock and yacon provide insights into Asteraceae paleo-polyploidization history and plant inulin production.</title>
        <authorList>
            <person name="Fan W."/>
            <person name="Wang S."/>
            <person name="Wang H."/>
            <person name="Wang A."/>
            <person name="Jiang F."/>
            <person name="Liu H."/>
            <person name="Zhao H."/>
            <person name="Xu D."/>
            <person name="Zhang Y."/>
        </authorList>
    </citation>
    <scope>NUCLEOTIDE SEQUENCE [LARGE SCALE GENOMIC DNA]</scope>
    <source>
        <strain evidence="2">cv. Niubang</strain>
    </source>
</reference>
<keyword evidence="2" id="KW-1185">Reference proteome</keyword>
<protein>
    <submittedName>
        <fullName evidence="1">Uncharacterized protein</fullName>
    </submittedName>
</protein>
<evidence type="ECO:0000313" key="1">
    <source>
        <dbReference type="EMBL" id="KAI3759804.1"/>
    </source>
</evidence>
<gene>
    <name evidence="1" type="ORF">L6452_07873</name>
</gene>
<name>A0ACB9ELA8_ARCLA</name>
<comment type="caution">
    <text evidence="1">The sequence shown here is derived from an EMBL/GenBank/DDBJ whole genome shotgun (WGS) entry which is preliminary data.</text>
</comment>